<gene>
    <name evidence="9 11" type="primary">lnt</name>
    <name evidence="11" type="ORF">Dpo_6c01070</name>
</gene>
<evidence type="ECO:0000256" key="6">
    <source>
        <dbReference type="ARBA" id="ARBA00022989"/>
    </source>
</evidence>
<feature type="transmembrane region" description="Helical" evidence="9">
    <location>
        <begin position="161"/>
        <end position="182"/>
    </location>
</feature>
<name>S0FUY5_9BACT</name>
<comment type="caution">
    <text evidence="11">The sequence shown here is derived from an EMBL/GenBank/DDBJ whole genome shotgun (WGS) entry which is preliminary data.</text>
</comment>
<dbReference type="PANTHER" id="PTHR38686">
    <property type="entry name" value="APOLIPOPROTEIN N-ACYLTRANSFERASE"/>
    <property type="match status" value="1"/>
</dbReference>
<feature type="transmembrane region" description="Helical" evidence="9">
    <location>
        <begin position="6"/>
        <end position="39"/>
    </location>
</feature>
<evidence type="ECO:0000256" key="5">
    <source>
        <dbReference type="ARBA" id="ARBA00022692"/>
    </source>
</evidence>
<feature type="transmembrane region" description="Helical" evidence="9">
    <location>
        <begin position="81"/>
        <end position="105"/>
    </location>
</feature>
<feature type="domain" description="CN hydrolase" evidence="10">
    <location>
        <begin position="237"/>
        <end position="481"/>
    </location>
</feature>
<comment type="function">
    <text evidence="9">Catalyzes the phospholipid dependent N-acylation of the N-terminal cysteine of apolipoprotein, the last step in lipoprotein maturation.</text>
</comment>
<proteinExistence type="inferred from homology"/>
<dbReference type="Gene3D" id="3.60.110.10">
    <property type="entry name" value="Carbon-nitrogen hydrolase"/>
    <property type="match status" value="1"/>
</dbReference>
<dbReference type="Proteomes" id="UP000014216">
    <property type="component" value="Unassembled WGS sequence"/>
</dbReference>
<protein>
    <recommendedName>
        <fullName evidence="9">Apolipoprotein N-acyltransferase</fullName>
        <shortName evidence="9">ALP N-acyltransferase</shortName>
        <ecNumber evidence="9">2.3.1.269</ecNumber>
    </recommendedName>
</protein>
<dbReference type="Pfam" id="PF00795">
    <property type="entry name" value="CN_hydrolase"/>
    <property type="match status" value="1"/>
</dbReference>
<feature type="transmembrane region" description="Helical" evidence="9">
    <location>
        <begin position="194"/>
        <end position="214"/>
    </location>
</feature>
<dbReference type="PROSITE" id="PS50263">
    <property type="entry name" value="CN_HYDROLASE"/>
    <property type="match status" value="1"/>
</dbReference>
<evidence type="ECO:0000256" key="3">
    <source>
        <dbReference type="ARBA" id="ARBA00022475"/>
    </source>
</evidence>
<feature type="transmembrane region" description="Helical" evidence="9">
    <location>
        <begin position="487"/>
        <end position="509"/>
    </location>
</feature>
<dbReference type="GO" id="GO:0016410">
    <property type="term" value="F:N-acyltransferase activity"/>
    <property type="evidence" value="ECO:0007669"/>
    <property type="project" value="UniProtKB-UniRule"/>
</dbReference>
<evidence type="ECO:0000256" key="9">
    <source>
        <dbReference type="HAMAP-Rule" id="MF_01148"/>
    </source>
</evidence>
<keyword evidence="4 9" id="KW-0808">Transferase</keyword>
<comment type="similarity">
    <text evidence="2 9">Belongs to the CN hydrolase family. Apolipoprotein N-acyltransferase subfamily.</text>
</comment>
<evidence type="ECO:0000256" key="1">
    <source>
        <dbReference type="ARBA" id="ARBA00004651"/>
    </source>
</evidence>
<evidence type="ECO:0000256" key="2">
    <source>
        <dbReference type="ARBA" id="ARBA00010065"/>
    </source>
</evidence>
<keyword evidence="11" id="KW-0449">Lipoprotein</keyword>
<keyword evidence="3 9" id="KW-1003">Cell membrane</keyword>
<dbReference type="PANTHER" id="PTHR38686:SF1">
    <property type="entry name" value="APOLIPOPROTEIN N-ACYLTRANSFERASE"/>
    <property type="match status" value="1"/>
</dbReference>
<comment type="subcellular location">
    <subcellularLocation>
        <location evidence="1 9">Cell membrane</location>
        <topology evidence="1 9">Multi-pass membrane protein</topology>
    </subcellularLocation>
</comment>
<dbReference type="InterPro" id="IPR004563">
    <property type="entry name" value="Apolipo_AcylTrfase"/>
</dbReference>
<comment type="catalytic activity">
    <reaction evidence="9">
        <text>N-terminal S-1,2-diacyl-sn-glyceryl-L-cysteinyl-[lipoprotein] + a glycerophospholipid = N-acyl-S-1,2-diacyl-sn-glyceryl-L-cysteinyl-[lipoprotein] + a 2-acyl-sn-glycero-3-phospholipid + H(+)</text>
        <dbReference type="Rhea" id="RHEA:48228"/>
        <dbReference type="Rhea" id="RHEA-COMP:14681"/>
        <dbReference type="Rhea" id="RHEA-COMP:14684"/>
        <dbReference type="ChEBI" id="CHEBI:15378"/>
        <dbReference type="ChEBI" id="CHEBI:136912"/>
        <dbReference type="ChEBI" id="CHEBI:140656"/>
        <dbReference type="ChEBI" id="CHEBI:140657"/>
        <dbReference type="ChEBI" id="CHEBI:140660"/>
        <dbReference type="EC" id="2.3.1.269"/>
    </reaction>
</comment>
<dbReference type="Pfam" id="PF20154">
    <property type="entry name" value="LNT_N"/>
    <property type="match status" value="1"/>
</dbReference>
<keyword evidence="6 9" id="KW-1133">Transmembrane helix</keyword>
<comment type="pathway">
    <text evidence="9">Protein modification; lipoprotein biosynthesis (N-acyl transfer).</text>
</comment>
<dbReference type="RefSeq" id="WP_006966748.1">
    <property type="nucleotide sequence ID" value="NZ_APJX01000006.1"/>
</dbReference>
<sequence length="521" mass="57901">MHMWSLYFPALVSGLMLTLSFPDVYMYGLGFIALAPLIFSLETLTARQGFVAGFAAGFVHFSTLIYWIVPTLCTFGGLHPVLSVSALILLCLYLSVYPALFAFGLKKLAPPPVLMPPAAAAIWIGLEWVRTYLFTGFPWGILGYSQAENRWIVQIADMTGVMGISFLLVLCSAVAAQTWRYLVTRRRSGHSAALIPVAVSAGYTCLLLAGAYGYSMYRLADVQKKMARASVTRLAIIQGNIRQDMKWDMAFRLATIEKYGTLSLEAAQFQPDLIIWPETALPFYYGHNTALSNQVDPYIRQAGTHFLIGTPAVDTAHDPVRYFNRVVMLDHLALPRGVYDKTHLVPFGEYVPFQDLLFFIEKLTAEAGNFSRGDPAFTPLTFKNHHTGVLICFEILFPDISRAFVQNRADLLTTVTNDAWFGHTSAASQHFAIAVLRAVENRRSVARAANTGISGFIDPTGRVRQSTPVFTDAVILQTLPAMTSLSVYTRFGDLFTLICVIAIIPGFMVKTCQYMKRRYQP</sequence>
<keyword evidence="7 9" id="KW-0472">Membrane</keyword>
<dbReference type="SUPFAM" id="SSF56317">
    <property type="entry name" value="Carbon-nitrogen hydrolase"/>
    <property type="match status" value="1"/>
</dbReference>
<evidence type="ECO:0000313" key="11">
    <source>
        <dbReference type="EMBL" id="EMS78908.1"/>
    </source>
</evidence>
<evidence type="ECO:0000256" key="7">
    <source>
        <dbReference type="ARBA" id="ARBA00023136"/>
    </source>
</evidence>
<dbReference type="GO" id="GO:0005886">
    <property type="term" value="C:plasma membrane"/>
    <property type="evidence" value="ECO:0007669"/>
    <property type="project" value="UniProtKB-SubCell"/>
</dbReference>
<reference evidence="11 12" key="1">
    <citation type="journal article" date="2013" name="Genome Announc.">
        <title>Draft Genome Sequence of Desulfotignum phosphitoxidans DSM 13687 Strain FiPS-3.</title>
        <authorList>
            <person name="Poehlein A."/>
            <person name="Daniel R."/>
            <person name="Simeonova D.D."/>
        </authorList>
    </citation>
    <scope>NUCLEOTIDE SEQUENCE [LARGE SCALE GENOMIC DNA]</scope>
    <source>
        <strain evidence="11 12">DSM 13687</strain>
    </source>
</reference>
<dbReference type="AlphaFoldDB" id="S0FUY5"/>
<feature type="transmembrane region" description="Helical" evidence="9">
    <location>
        <begin position="117"/>
        <end position="141"/>
    </location>
</feature>
<dbReference type="PATRIC" id="fig|1286635.3.peg.2977"/>
<dbReference type="GO" id="GO:0042158">
    <property type="term" value="P:lipoprotein biosynthetic process"/>
    <property type="evidence" value="ECO:0007669"/>
    <property type="project" value="UniProtKB-UniRule"/>
</dbReference>
<dbReference type="OrthoDB" id="9804277at2"/>
<dbReference type="InterPro" id="IPR003010">
    <property type="entry name" value="C-N_Hydrolase"/>
</dbReference>
<organism evidence="11 12">
    <name type="scientific">Desulfotignum phosphitoxidans DSM 13687</name>
    <dbReference type="NCBI Taxonomy" id="1286635"/>
    <lineage>
        <taxon>Bacteria</taxon>
        <taxon>Pseudomonadati</taxon>
        <taxon>Thermodesulfobacteriota</taxon>
        <taxon>Desulfobacteria</taxon>
        <taxon>Desulfobacterales</taxon>
        <taxon>Desulfobacteraceae</taxon>
        <taxon>Desulfotignum</taxon>
    </lineage>
</organism>
<dbReference type="HAMAP" id="MF_01148">
    <property type="entry name" value="Lnt"/>
    <property type="match status" value="1"/>
</dbReference>
<evidence type="ECO:0000259" key="10">
    <source>
        <dbReference type="PROSITE" id="PS50263"/>
    </source>
</evidence>
<evidence type="ECO:0000256" key="4">
    <source>
        <dbReference type="ARBA" id="ARBA00022679"/>
    </source>
</evidence>
<accession>S0FUY5</accession>
<keyword evidence="12" id="KW-1185">Reference proteome</keyword>
<keyword evidence="8 9" id="KW-0012">Acyltransferase</keyword>
<dbReference type="CDD" id="cd07571">
    <property type="entry name" value="ALP_N-acyl_transferase"/>
    <property type="match status" value="1"/>
</dbReference>
<dbReference type="EC" id="2.3.1.269" evidence="9"/>
<dbReference type="InterPro" id="IPR045378">
    <property type="entry name" value="LNT_N"/>
</dbReference>
<dbReference type="NCBIfam" id="TIGR00546">
    <property type="entry name" value="lnt"/>
    <property type="match status" value="1"/>
</dbReference>
<dbReference type="InterPro" id="IPR036526">
    <property type="entry name" value="C-N_Hydrolase_sf"/>
</dbReference>
<evidence type="ECO:0000313" key="12">
    <source>
        <dbReference type="Proteomes" id="UP000014216"/>
    </source>
</evidence>
<keyword evidence="5 9" id="KW-0812">Transmembrane</keyword>
<dbReference type="EMBL" id="APJX01000006">
    <property type="protein sequence ID" value="EMS78908.1"/>
    <property type="molecule type" value="Genomic_DNA"/>
</dbReference>
<dbReference type="UniPathway" id="UPA00666"/>
<feature type="transmembrane region" description="Helical" evidence="9">
    <location>
        <begin position="51"/>
        <end position="69"/>
    </location>
</feature>
<evidence type="ECO:0000256" key="8">
    <source>
        <dbReference type="ARBA" id="ARBA00023315"/>
    </source>
</evidence>